<dbReference type="InterPro" id="IPR006675">
    <property type="entry name" value="HDIG_dom"/>
</dbReference>
<dbReference type="OrthoDB" id="9759601at2"/>
<protein>
    <submittedName>
        <fullName evidence="2">HDIG domain-containing protein</fullName>
    </submittedName>
</protein>
<dbReference type="SUPFAM" id="SSF109604">
    <property type="entry name" value="HD-domain/PDEase-like"/>
    <property type="match status" value="1"/>
</dbReference>
<dbReference type="NCBIfam" id="TIGR00277">
    <property type="entry name" value="HDIG"/>
    <property type="match status" value="1"/>
</dbReference>
<dbReference type="Pfam" id="PF13487">
    <property type="entry name" value="HD_5"/>
    <property type="match status" value="1"/>
</dbReference>
<proteinExistence type="predicted"/>
<dbReference type="RefSeq" id="WP_099590461.1">
    <property type="nucleotide sequence ID" value="NZ_OBMB01000001.1"/>
</dbReference>
<dbReference type="EMBL" id="LT966316">
    <property type="protein sequence ID" value="SOU92522.1"/>
    <property type="molecule type" value="Genomic_DNA"/>
</dbReference>
<dbReference type="Pfam" id="PF11871">
    <property type="entry name" value="DUF3391"/>
    <property type="match status" value="1"/>
</dbReference>
<dbReference type="Gene3D" id="1.10.3210.10">
    <property type="entry name" value="Hypothetical protein af1432"/>
    <property type="match status" value="1"/>
</dbReference>
<dbReference type="PANTHER" id="PTHR43155:SF2">
    <property type="entry name" value="CYCLIC DI-GMP PHOSPHODIESTERASE PA4108"/>
    <property type="match status" value="1"/>
</dbReference>
<dbReference type="CDD" id="cd00077">
    <property type="entry name" value="HDc"/>
    <property type="match status" value="1"/>
</dbReference>
<dbReference type="InterPro" id="IPR021812">
    <property type="entry name" value="DUF3391"/>
</dbReference>
<dbReference type="SMART" id="SM00471">
    <property type="entry name" value="HDc"/>
    <property type="match status" value="1"/>
</dbReference>
<gene>
    <name evidence="2" type="ORF">LFTS_01149</name>
</gene>
<evidence type="ECO:0000313" key="2">
    <source>
        <dbReference type="EMBL" id="SOU92522.1"/>
    </source>
</evidence>
<dbReference type="AlphaFoldDB" id="A0A2I2MFV0"/>
<organism evidence="2">
    <name type="scientific">Leptospirillum ferriphilum</name>
    <dbReference type="NCBI Taxonomy" id="178606"/>
    <lineage>
        <taxon>Bacteria</taxon>
        <taxon>Pseudomonadati</taxon>
        <taxon>Nitrospirota</taxon>
        <taxon>Nitrospiria</taxon>
        <taxon>Nitrospirales</taxon>
        <taxon>Nitrospiraceae</taxon>
        <taxon>Leptospirillum</taxon>
    </lineage>
</organism>
<sequence>MPKSVRITIDLLKVGHYVSSLDLSWLDTPFLTHRFHIRSMEDIHKLRNAGVLSLFIDPERSTVDKLHEETSSQNQILVSPENTSIDCQEVLPDRIIRSVGEIHRHMVVLFKKFFREARNNDVMIDMSPIKFAMDRVIEVSLNYPEALLLISSLQEEDDEIYFHSVNTMFLAFYLAWKLDKSFDETVIWGLSGLLHDIGKVRIDPYVLHKPGALQPHEWEIIRNHPQWGADIIRRQTSLPPIVSRVAMEHHCRMDDTGYPDHLLFESTEALSKIISVLDIYDALTSDRSYRKGHPLPKALKILVEMSQGKIDPYWVATFIHAVGVYPIGSILEIDEGEVGVVVERTSPGEPDSIGDTFRLAILRDKNKFPTRKAEFRSFSWNPSRKAPVSSSYNHAEWGVDWEIVSDVFQSLTRRKTSC</sequence>
<dbReference type="PANTHER" id="PTHR43155">
    <property type="entry name" value="CYCLIC DI-GMP PHOSPHODIESTERASE PA4108-RELATED"/>
    <property type="match status" value="1"/>
</dbReference>
<dbReference type="InterPro" id="IPR037522">
    <property type="entry name" value="HD_GYP_dom"/>
</dbReference>
<reference evidence="2" key="1">
    <citation type="submission" date="2017-12" db="EMBL/GenBank/DDBJ databases">
        <authorList>
            <consortium name="SysMetEx"/>
        </authorList>
    </citation>
    <scope>NUCLEOTIDE SEQUENCE</scope>
    <source>
        <strain evidence="2">Pb_238</strain>
    </source>
</reference>
<feature type="domain" description="HD-GYP" evidence="1">
    <location>
        <begin position="138"/>
        <end position="334"/>
    </location>
</feature>
<dbReference type="InterPro" id="IPR003607">
    <property type="entry name" value="HD/PDEase_dom"/>
</dbReference>
<accession>A0A2I2MFV0</accession>
<dbReference type="PROSITE" id="PS51832">
    <property type="entry name" value="HD_GYP"/>
    <property type="match status" value="1"/>
</dbReference>
<evidence type="ECO:0000259" key="1">
    <source>
        <dbReference type="PROSITE" id="PS51832"/>
    </source>
</evidence>
<name>A0A2I2MFV0_9BACT</name>